<organism evidence="2 3">
    <name type="scientific">Parasponia andersonii</name>
    <name type="common">Sponia andersonii</name>
    <dbReference type="NCBI Taxonomy" id="3476"/>
    <lineage>
        <taxon>Eukaryota</taxon>
        <taxon>Viridiplantae</taxon>
        <taxon>Streptophyta</taxon>
        <taxon>Embryophyta</taxon>
        <taxon>Tracheophyta</taxon>
        <taxon>Spermatophyta</taxon>
        <taxon>Magnoliopsida</taxon>
        <taxon>eudicotyledons</taxon>
        <taxon>Gunneridae</taxon>
        <taxon>Pentapetalae</taxon>
        <taxon>rosids</taxon>
        <taxon>fabids</taxon>
        <taxon>Rosales</taxon>
        <taxon>Cannabaceae</taxon>
        <taxon>Parasponia</taxon>
    </lineage>
</organism>
<proteinExistence type="predicted"/>
<comment type="caution">
    <text evidence="2">The sequence shown here is derived from an EMBL/GenBank/DDBJ whole genome shotgun (WGS) entry which is preliminary data.</text>
</comment>
<feature type="compositionally biased region" description="Pro residues" evidence="1">
    <location>
        <begin position="89"/>
        <end position="100"/>
    </location>
</feature>
<evidence type="ECO:0000256" key="1">
    <source>
        <dbReference type="SAM" id="MobiDB-lite"/>
    </source>
</evidence>
<dbReference type="Proteomes" id="UP000237105">
    <property type="component" value="Unassembled WGS sequence"/>
</dbReference>
<feature type="compositionally biased region" description="Basic residues" evidence="1">
    <location>
        <begin position="47"/>
        <end position="63"/>
    </location>
</feature>
<feature type="compositionally biased region" description="Basic residues" evidence="1">
    <location>
        <begin position="108"/>
        <end position="124"/>
    </location>
</feature>
<feature type="region of interest" description="Disordered" evidence="1">
    <location>
        <begin position="26"/>
        <end position="132"/>
    </location>
</feature>
<dbReference type="EMBL" id="JXTB01000008">
    <property type="protein sequence ID" value="PON78655.1"/>
    <property type="molecule type" value="Genomic_DNA"/>
</dbReference>
<evidence type="ECO:0000313" key="3">
    <source>
        <dbReference type="Proteomes" id="UP000237105"/>
    </source>
</evidence>
<sequence length="132" mass="14620">MRHRNWAHHPLSRTYLTMGHQPWNYGPGPVVLELESPLSSMPNDPLHRHRTSSSLHLSRHRSHPAGTRSRATRGTSEPTWGRRPTTEKPGPPPGPPPYPPGRGGGAAGRRRRLSGSSRTRRRRFGSLAAAPV</sequence>
<name>A0A2P5DZD3_PARAD</name>
<dbReference type="OrthoDB" id="10428494at2759"/>
<reference evidence="3" key="1">
    <citation type="submission" date="2016-06" db="EMBL/GenBank/DDBJ databases">
        <title>Parallel loss of symbiosis genes in relatives of nitrogen-fixing non-legume Parasponia.</title>
        <authorList>
            <person name="Van Velzen R."/>
            <person name="Holmer R."/>
            <person name="Bu F."/>
            <person name="Rutten L."/>
            <person name="Van Zeijl A."/>
            <person name="Liu W."/>
            <person name="Santuari L."/>
            <person name="Cao Q."/>
            <person name="Sharma T."/>
            <person name="Shen D."/>
            <person name="Roswanjaya Y."/>
            <person name="Wardhani T."/>
            <person name="Kalhor M.S."/>
            <person name="Jansen J."/>
            <person name="Van den Hoogen J."/>
            <person name="Gungor B."/>
            <person name="Hartog M."/>
            <person name="Hontelez J."/>
            <person name="Verver J."/>
            <person name="Yang W.-C."/>
            <person name="Schijlen E."/>
            <person name="Repin R."/>
            <person name="Schilthuizen M."/>
            <person name="Schranz E."/>
            <person name="Heidstra R."/>
            <person name="Miyata K."/>
            <person name="Fedorova E."/>
            <person name="Kohlen W."/>
            <person name="Bisseling T."/>
            <person name="Smit S."/>
            <person name="Geurts R."/>
        </authorList>
    </citation>
    <scope>NUCLEOTIDE SEQUENCE [LARGE SCALE GENOMIC DNA]</scope>
    <source>
        <strain evidence="3">cv. WU1-14</strain>
    </source>
</reference>
<gene>
    <name evidence="2" type="ORF">PanWU01x14_019130</name>
</gene>
<accession>A0A2P5DZD3</accession>
<evidence type="ECO:0000313" key="2">
    <source>
        <dbReference type="EMBL" id="PON78655.1"/>
    </source>
</evidence>
<protein>
    <submittedName>
        <fullName evidence="2">Uncharacterized protein</fullName>
    </submittedName>
</protein>
<keyword evidence="3" id="KW-1185">Reference proteome</keyword>
<dbReference type="AlphaFoldDB" id="A0A2P5DZD3"/>